<accession>A0A2U1TDN7</accession>
<organism evidence="1 2">
    <name type="scientific">Mycetocola zhujimingii</name>
    <dbReference type="NCBI Taxonomy" id="2079792"/>
    <lineage>
        <taxon>Bacteria</taxon>
        <taxon>Bacillati</taxon>
        <taxon>Actinomycetota</taxon>
        <taxon>Actinomycetes</taxon>
        <taxon>Micrococcales</taxon>
        <taxon>Microbacteriaceae</taxon>
        <taxon>Mycetocola</taxon>
    </lineage>
</organism>
<sequence>MSDIVVDLLSPGQLAARARMRRERAIGDSQSDWSILIEGWSGGRQVFAFALPTLDALAGPLLVARSALNVDTVVLFTDSRVFALEPGDVDGQRTAERYQRGEVSLLELAMAGDPRVIDQLVILPFSVERGVLDPQMIRYLTRYESGRESGVIWDVDGDEPMTATISGSVHGVLTWAMQDNAVGPDGQLAQPGEALMWEELDAHLLGIVAAALNTASEGRFVILDAHPKVATAAGFAPLSAPGGILIGDTTPESVEQLVAWEVAR</sequence>
<dbReference type="Proteomes" id="UP000244962">
    <property type="component" value="Unassembled WGS sequence"/>
</dbReference>
<evidence type="ECO:0000313" key="2">
    <source>
        <dbReference type="Proteomes" id="UP000244962"/>
    </source>
</evidence>
<comment type="caution">
    <text evidence="1">The sequence shown here is derived from an EMBL/GenBank/DDBJ whole genome shotgun (WGS) entry which is preliminary data.</text>
</comment>
<name>A0A2U1TDN7_9MICO</name>
<dbReference type="AlphaFoldDB" id="A0A2U1TDN7"/>
<keyword evidence="2" id="KW-1185">Reference proteome</keyword>
<reference evidence="2" key="1">
    <citation type="submission" date="2018-04" db="EMBL/GenBank/DDBJ databases">
        <authorList>
            <person name="Liu S."/>
            <person name="Wang Z."/>
            <person name="Li J."/>
        </authorList>
    </citation>
    <scope>NUCLEOTIDE SEQUENCE [LARGE SCALE GENOMIC DNA]</scope>
    <source>
        <strain evidence="2">622</strain>
    </source>
</reference>
<dbReference type="EMBL" id="QEFB01000007">
    <property type="protein sequence ID" value="PWC06994.1"/>
    <property type="molecule type" value="Genomic_DNA"/>
</dbReference>
<evidence type="ECO:0000313" key="1">
    <source>
        <dbReference type="EMBL" id="PWC06994.1"/>
    </source>
</evidence>
<protein>
    <submittedName>
        <fullName evidence="1">Uncharacterized protein</fullName>
    </submittedName>
</protein>
<gene>
    <name evidence="1" type="ORF">DF223_08460</name>
</gene>
<proteinExistence type="predicted"/>